<comment type="subcellular location">
    <subcellularLocation>
        <location evidence="1">Membrane</location>
        <topology evidence="1">Lipid-anchor</topology>
        <topology evidence="1">GPI-anchor</topology>
    </subcellularLocation>
</comment>
<dbReference type="RefSeq" id="XP_030748063.1">
    <property type="nucleotide sequence ID" value="XM_030892203.1"/>
</dbReference>
<dbReference type="SUPFAM" id="SSF57302">
    <property type="entry name" value="Snake toxin-like"/>
    <property type="match status" value="1"/>
</dbReference>
<dbReference type="KEGG" id="soy:115876429"/>
<keyword evidence="6" id="KW-0472">Membrane</keyword>
<dbReference type="Proteomes" id="UP000504635">
    <property type="component" value="Unplaced"/>
</dbReference>
<feature type="signal peptide" evidence="8">
    <location>
        <begin position="1"/>
        <end position="22"/>
    </location>
</feature>
<name>A0A6J2X9Y7_SITOR</name>
<dbReference type="InterPro" id="IPR045860">
    <property type="entry name" value="Snake_toxin-like_sf"/>
</dbReference>
<evidence type="ECO:0000256" key="4">
    <source>
        <dbReference type="ARBA" id="ARBA00022729"/>
    </source>
</evidence>
<feature type="chain" id="PRO_5027109602" evidence="8">
    <location>
        <begin position="23"/>
        <end position="129"/>
    </location>
</feature>
<keyword evidence="2" id="KW-0325">Glycoprotein</keyword>
<keyword evidence="3" id="KW-0812">Transmembrane</keyword>
<dbReference type="AlphaFoldDB" id="A0A6J2X9Y7"/>
<proteinExistence type="predicted"/>
<reference evidence="10" key="1">
    <citation type="submission" date="2025-08" db="UniProtKB">
        <authorList>
            <consortium name="RefSeq"/>
        </authorList>
    </citation>
    <scope>IDENTIFICATION</scope>
    <source>
        <tissue evidence="10">Gonads</tissue>
    </source>
</reference>
<keyword evidence="9" id="KW-1185">Reference proteome</keyword>
<keyword evidence="7" id="KW-0449">Lipoprotein</keyword>
<dbReference type="InterPro" id="IPR050975">
    <property type="entry name" value="Sleep_regulator"/>
</dbReference>
<dbReference type="OrthoDB" id="6682462at2759"/>
<evidence type="ECO:0000313" key="9">
    <source>
        <dbReference type="Proteomes" id="UP000504635"/>
    </source>
</evidence>
<evidence type="ECO:0000256" key="6">
    <source>
        <dbReference type="ARBA" id="ARBA00023136"/>
    </source>
</evidence>
<sequence length="129" mass="14620">MDVFSYVLIVLTTVSYIPEGEAILCYHCHQTTKECNNGVLSSIKQKNCTEDKCAIIKYETLMPGRNVLATMRDCVLRDAEELSEKLHSIQKPKIIFNVTCSEPLCNNTITTTLSKNLLLLFVIFLFAIR</sequence>
<gene>
    <name evidence="10" type="primary">LOC115876429</name>
</gene>
<evidence type="ECO:0000256" key="7">
    <source>
        <dbReference type="ARBA" id="ARBA00023288"/>
    </source>
</evidence>
<dbReference type="PANTHER" id="PTHR33562:SF2">
    <property type="entry name" value="PROTEIN QUIVER"/>
    <property type="match status" value="1"/>
</dbReference>
<organism evidence="9 10">
    <name type="scientific">Sitophilus oryzae</name>
    <name type="common">Rice weevil</name>
    <name type="synonym">Curculio oryzae</name>
    <dbReference type="NCBI Taxonomy" id="7048"/>
    <lineage>
        <taxon>Eukaryota</taxon>
        <taxon>Metazoa</taxon>
        <taxon>Ecdysozoa</taxon>
        <taxon>Arthropoda</taxon>
        <taxon>Hexapoda</taxon>
        <taxon>Insecta</taxon>
        <taxon>Pterygota</taxon>
        <taxon>Neoptera</taxon>
        <taxon>Endopterygota</taxon>
        <taxon>Coleoptera</taxon>
        <taxon>Polyphaga</taxon>
        <taxon>Cucujiformia</taxon>
        <taxon>Curculionidae</taxon>
        <taxon>Dryophthorinae</taxon>
        <taxon>Sitophilus</taxon>
    </lineage>
</organism>
<dbReference type="InParanoid" id="A0A6J2X9Y7"/>
<keyword evidence="2" id="KW-0336">GPI-anchor</keyword>
<dbReference type="GO" id="GO:0098552">
    <property type="term" value="C:side of membrane"/>
    <property type="evidence" value="ECO:0007669"/>
    <property type="project" value="UniProtKB-KW"/>
</dbReference>
<protein>
    <submittedName>
        <fullName evidence="10">Uncharacterized protein LOC115876429</fullName>
    </submittedName>
</protein>
<evidence type="ECO:0000256" key="5">
    <source>
        <dbReference type="ARBA" id="ARBA00022989"/>
    </source>
</evidence>
<evidence type="ECO:0000313" key="10">
    <source>
        <dbReference type="RefSeq" id="XP_030748063.1"/>
    </source>
</evidence>
<evidence type="ECO:0000256" key="2">
    <source>
        <dbReference type="ARBA" id="ARBA00022622"/>
    </source>
</evidence>
<evidence type="ECO:0000256" key="8">
    <source>
        <dbReference type="SAM" id="SignalP"/>
    </source>
</evidence>
<dbReference type="GeneID" id="115876429"/>
<dbReference type="PANTHER" id="PTHR33562">
    <property type="entry name" value="ATILLA, ISOFORM B-RELATED-RELATED"/>
    <property type="match status" value="1"/>
</dbReference>
<keyword evidence="4 8" id="KW-0732">Signal</keyword>
<keyword evidence="5" id="KW-1133">Transmembrane helix</keyword>
<accession>A0A6J2X9Y7</accession>
<evidence type="ECO:0000256" key="1">
    <source>
        <dbReference type="ARBA" id="ARBA00004589"/>
    </source>
</evidence>
<evidence type="ECO:0000256" key="3">
    <source>
        <dbReference type="ARBA" id="ARBA00022692"/>
    </source>
</evidence>